<dbReference type="AlphaFoldDB" id="A0AAV4MPJ0"/>
<reference evidence="1 2" key="1">
    <citation type="submission" date="2021-06" db="EMBL/GenBank/DDBJ databases">
        <title>Caerostris darwini draft genome.</title>
        <authorList>
            <person name="Kono N."/>
            <person name="Arakawa K."/>
        </authorList>
    </citation>
    <scope>NUCLEOTIDE SEQUENCE [LARGE SCALE GENOMIC DNA]</scope>
</reference>
<proteinExistence type="predicted"/>
<gene>
    <name evidence="1" type="ORF">CDAR_184231</name>
</gene>
<dbReference type="EMBL" id="BPLQ01000653">
    <property type="protein sequence ID" value="GIX73834.1"/>
    <property type="molecule type" value="Genomic_DNA"/>
</dbReference>
<evidence type="ECO:0000313" key="2">
    <source>
        <dbReference type="Proteomes" id="UP001054837"/>
    </source>
</evidence>
<keyword evidence="2" id="KW-1185">Reference proteome</keyword>
<sequence length="117" mass="12673">MRRNMPYKSGAGPSTVSLSETLQLQEEPLDLSLKALNLTSRRISKADIQKAMRHMSYKSGAGLSTAEDGSDNKAVYLQVARNATVIATESLSGTLPLQEEPLDLSLKALNLATARRN</sequence>
<name>A0AAV4MPJ0_9ARAC</name>
<protein>
    <submittedName>
        <fullName evidence="1">Uncharacterized protein</fullName>
    </submittedName>
</protein>
<comment type="caution">
    <text evidence="1">The sequence shown here is derived from an EMBL/GenBank/DDBJ whole genome shotgun (WGS) entry which is preliminary data.</text>
</comment>
<organism evidence="1 2">
    <name type="scientific">Caerostris darwini</name>
    <dbReference type="NCBI Taxonomy" id="1538125"/>
    <lineage>
        <taxon>Eukaryota</taxon>
        <taxon>Metazoa</taxon>
        <taxon>Ecdysozoa</taxon>
        <taxon>Arthropoda</taxon>
        <taxon>Chelicerata</taxon>
        <taxon>Arachnida</taxon>
        <taxon>Araneae</taxon>
        <taxon>Araneomorphae</taxon>
        <taxon>Entelegynae</taxon>
        <taxon>Araneoidea</taxon>
        <taxon>Araneidae</taxon>
        <taxon>Caerostris</taxon>
    </lineage>
</organism>
<dbReference type="Proteomes" id="UP001054837">
    <property type="component" value="Unassembled WGS sequence"/>
</dbReference>
<evidence type="ECO:0000313" key="1">
    <source>
        <dbReference type="EMBL" id="GIX73834.1"/>
    </source>
</evidence>
<accession>A0AAV4MPJ0</accession>